<proteinExistence type="predicted"/>
<gene>
    <name evidence="2" type="ORF">TEMA_06770</name>
</gene>
<dbReference type="InterPro" id="IPR014875">
    <property type="entry name" value="Mor_transcription_activator"/>
</dbReference>
<dbReference type="RefSeq" id="WP_228104612.1">
    <property type="nucleotide sequence ID" value="NZ_CP101637.1"/>
</dbReference>
<reference evidence="2 3" key="1">
    <citation type="submission" date="2022-07" db="EMBL/GenBank/DDBJ databases">
        <title>Genome sequence of Terrisporobacter mayombei DSM6539.</title>
        <authorList>
            <person name="Boeer T."/>
            <person name="Bengelsdorf F.R."/>
            <person name="Daniel R."/>
            <person name="Poehlein A."/>
        </authorList>
    </citation>
    <scope>NUCLEOTIDE SEQUENCE [LARGE SCALE GENOMIC DNA]</scope>
    <source>
        <strain evidence="2 3">DSM 6539</strain>
    </source>
</reference>
<dbReference type="Gene3D" id="1.10.10.60">
    <property type="entry name" value="Homeodomain-like"/>
    <property type="match status" value="1"/>
</dbReference>
<evidence type="ECO:0000313" key="2">
    <source>
        <dbReference type="EMBL" id="WMT80361.1"/>
    </source>
</evidence>
<organism evidence="2 3">
    <name type="scientific">Terrisporobacter mayombei</name>
    <dbReference type="NCBI Taxonomy" id="1541"/>
    <lineage>
        <taxon>Bacteria</taxon>
        <taxon>Bacillati</taxon>
        <taxon>Bacillota</taxon>
        <taxon>Clostridia</taxon>
        <taxon>Peptostreptococcales</taxon>
        <taxon>Peptostreptococcaceae</taxon>
        <taxon>Terrisporobacter</taxon>
    </lineage>
</organism>
<feature type="domain" description="Mor transcription activator" evidence="1">
    <location>
        <begin position="15"/>
        <end position="82"/>
    </location>
</feature>
<sequence>MDILMDDIPYNLHTMVEIIGMENFLKLSKLYGGSNVYIPVYHRVTMGERNREIARIYNGKNINQLRIKYGMTEMQLKKLVENNIKNR</sequence>
<dbReference type="InterPro" id="IPR009057">
    <property type="entry name" value="Homeodomain-like_sf"/>
</dbReference>
<evidence type="ECO:0000259" key="1">
    <source>
        <dbReference type="Pfam" id="PF08765"/>
    </source>
</evidence>
<protein>
    <recommendedName>
        <fullName evidence="1">Mor transcription activator domain-containing protein</fullName>
    </recommendedName>
</protein>
<keyword evidence="3" id="KW-1185">Reference proteome</keyword>
<dbReference type="EMBL" id="CP101637">
    <property type="protein sequence ID" value="WMT80361.1"/>
    <property type="molecule type" value="Genomic_DNA"/>
</dbReference>
<dbReference type="Proteomes" id="UP001235030">
    <property type="component" value="Chromosome"/>
</dbReference>
<dbReference type="Pfam" id="PF08765">
    <property type="entry name" value="Mor"/>
    <property type="match status" value="1"/>
</dbReference>
<accession>A0ABY9PXF6</accession>
<evidence type="ECO:0000313" key="3">
    <source>
        <dbReference type="Proteomes" id="UP001235030"/>
    </source>
</evidence>
<name>A0ABY9PXF6_9FIRM</name>
<dbReference type="SUPFAM" id="SSF46689">
    <property type="entry name" value="Homeodomain-like"/>
    <property type="match status" value="1"/>
</dbReference>